<keyword evidence="2" id="KW-1185">Reference proteome</keyword>
<comment type="caution">
    <text evidence="1">The sequence shown here is derived from an EMBL/GenBank/DDBJ whole genome shotgun (WGS) entry which is preliminary data.</text>
</comment>
<evidence type="ECO:0000313" key="1">
    <source>
        <dbReference type="EMBL" id="KAH3841454.1"/>
    </source>
</evidence>
<name>A0A9D4QS70_DREPO</name>
<dbReference type="Proteomes" id="UP000828390">
    <property type="component" value="Unassembled WGS sequence"/>
</dbReference>
<gene>
    <name evidence="1" type="ORF">DPMN_114918</name>
</gene>
<organism evidence="1 2">
    <name type="scientific">Dreissena polymorpha</name>
    <name type="common">Zebra mussel</name>
    <name type="synonym">Mytilus polymorpha</name>
    <dbReference type="NCBI Taxonomy" id="45954"/>
    <lineage>
        <taxon>Eukaryota</taxon>
        <taxon>Metazoa</taxon>
        <taxon>Spiralia</taxon>
        <taxon>Lophotrochozoa</taxon>
        <taxon>Mollusca</taxon>
        <taxon>Bivalvia</taxon>
        <taxon>Autobranchia</taxon>
        <taxon>Heteroconchia</taxon>
        <taxon>Euheterodonta</taxon>
        <taxon>Imparidentia</taxon>
        <taxon>Neoheterodontei</taxon>
        <taxon>Myida</taxon>
        <taxon>Dreissenoidea</taxon>
        <taxon>Dreissenidae</taxon>
        <taxon>Dreissena</taxon>
    </lineage>
</organism>
<dbReference type="AlphaFoldDB" id="A0A9D4QS70"/>
<sequence>MSIDIPWKPECKNHPRQTAQILCRDHHDIVCIQCYLDNHKACDSIDIHDPRKVKSKYCKLAIELIVLKDTVVKKLAVRDFLIKQVEIEKNKLCALMNDKFLLLVGKLKMSKDNSLTEMQMQFDERLRVARKAKVMLAGYTERLKDGGMSKRESIERFYRNDSAGEIPKARFSLSKPLHDILMAKDPFYGSYHLHVVSPLRRN</sequence>
<dbReference type="SUPFAM" id="SSF57845">
    <property type="entry name" value="B-box zinc-binding domain"/>
    <property type="match status" value="1"/>
</dbReference>
<dbReference type="CDD" id="cd19756">
    <property type="entry name" value="Bbox2"/>
    <property type="match status" value="1"/>
</dbReference>
<protein>
    <recommendedName>
        <fullName evidence="3">B box-type domain-containing protein</fullName>
    </recommendedName>
</protein>
<accession>A0A9D4QS70</accession>
<dbReference type="EMBL" id="JAIWYP010000004">
    <property type="protein sequence ID" value="KAH3841454.1"/>
    <property type="molecule type" value="Genomic_DNA"/>
</dbReference>
<reference evidence="1" key="1">
    <citation type="journal article" date="2019" name="bioRxiv">
        <title>The Genome of the Zebra Mussel, Dreissena polymorpha: A Resource for Invasive Species Research.</title>
        <authorList>
            <person name="McCartney M.A."/>
            <person name="Auch B."/>
            <person name="Kono T."/>
            <person name="Mallez S."/>
            <person name="Zhang Y."/>
            <person name="Obille A."/>
            <person name="Becker A."/>
            <person name="Abrahante J.E."/>
            <person name="Garbe J."/>
            <person name="Badalamenti J.P."/>
            <person name="Herman A."/>
            <person name="Mangelson H."/>
            <person name="Liachko I."/>
            <person name="Sullivan S."/>
            <person name="Sone E.D."/>
            <person name="Koren S."/>
            <person name="Silverstein K.A.T."/>
            <person name="Beckman K.B."/>
            <person name="Gohl D.M."/>
        </authorList>
    </citation>
    <scope>NUCLEOTIDE SEQUENCE</scope>
    <source>
        <strain evidence="1">Duluth1</strain>
        <tissue evidence="1">Whole animal</tissue>
    </source>
</reference>
<evidence type="ECO:0008006" key="3">
    <source>
        <dbReference type="Google" id="ProtNLM"/>
    </source>
</evidence>
<evidence type="ECO:0000313" key="2">
    <source>
        <dbReference type="Proteomes" id="UP000828390"/>
    </source>
</evidence>
<reference evidence="1" key="2">
    <citation type="submission" date="2020-11" db="EMBL/GenBank/DDBJ databases">
        <authorList>
            <person name="McCartney M.A."/>
            <person name="Auch B."/>
            <person name="Kono T."/>
            <person name="Mallez S."/>
            <person name="Becker A."/>
            <person name="Gohl D.M."/>
            <person name="Silverstein K.A.T."/>
            <person name="Koren S."/>
            <person name="Bechman K.B."/>
            <person name="Herman A."/>
            <person name="Abrahante J.E."/>
            <person name="Garbe J."/>
        </authorList>
    </citation>
    <scope>NUCLEOTIDE SEQUENCE</scope>
    <source>
        <strain evidence="1">Duluth1</strain>
        <tissue evidence="1">Whole animal</tissue>
    </source>
</reference>
<proteinExistence type="predicted"/>